<dbReference type="GO" id="GO:0004197">
    <property type="term" value="F:cysteine-type endopeptidase activity"/>
    <property type="evidence" value="ECO:0007669"/>
    <property type="project" value="InterPro"/>
</dbReference>
<evidence type="ECO:0000256" key="1">
    <source>
        <dbReference type="SAM" id="MobiDB-lite"/>
    </source>
</evidence>
<dbReference type="Pfam" id="PF20706">
    <property type="entry name" value="GT4-conflict"/>
    <property type="match status" value="1"/>
</dbReference>
<feature type="region of interest" description="Disordered" evidence="1">
    <location>
        <begin position="337"/>
        <end position="357"/>
    </location>
</feature>
<dbReference type="CDD" id="cd03801">
    <property type="entry name" value="GT4_PimA-like"/>
    <property type="match status" value="1"/>
</dbReference>
<dbReference type="FunFam" id="3.40.50.2000:FF:000190">
    <property type="entry name" value="Uncharacterized protein"/>
    <property type="match status" value="1"/>
</dbReference>
<dbReference type="SUPFAM" id="SSF53756">
    <property type="entry name" value="UDP-Glycosyltransferase/glycogen phosphorylase"/>
    <property type="match status" value="1"/>
</dbReference>
<dbReference type="Gene3D" id="3.40.50.2000">
    <property type="entry name" value="Glycogen Phosphorylase B"/>
    <property type="match status" value="1"/>
</dbReference>
<dbReference type="GO" id="GO:0006915">
    <property type="term" value="P:apoptotic process"/>
    <property type="evidence" value="ECO:0007669"/>
    <property type="project" value="TreeGrafter"/>
</dbReference>
<gene>
    <name evidence="3" type="primary">LOC109477414</name>
</gene>
<dbReference type="GO" id="GO:0006508">
    <property type="term" value="P:proteolysis"/>
    <property type="evidence" value="ECO:0007669"/>
    <property type="project" value="InterPro"/>
</dbReference>
<evidence type="ECO:0000313" key="3">
    <source>
        <dbReference type="RefSeq" id="XP_019634235.1"/>
    </source>
</evidence>
<dbReference type="OrthoDB" id="5986530at2759"/>
<proteinExistence type="predicted"/>
<organism evidence="2 3">
    <name type="scientific">Branchiostoma belcheri</name>
    <name type="common">Amphioxus</name>
    <dbReference type="NCBI Taxonomy" id="7741"/>
    <lineage>
        <taxon>Eukaryota</taxon>
        <taxon>Metazoa</taxon>
        <taxon>Chordata</taxon>
        <taxon>Cephalochordata</taxon>
        <taxon>Leptocardii</taxon>
        <taxon>Amphioxiformes</taxon>
        <taxon>Branchiostomatidae</taxon>
        <taxon>Branchiostoma</taxon>
    </lineage>
</organism>
<dbReference type="GO" id="GO:0005737">
    <property type="term" value="C:cytoplasm"/>
    <property type="evidence" value="ECO:0007669"/>
    <property type="project" value="TreeGrafter"/>
</dbReference>
<dbReference type="GeneID" id="109477414"/>
<dbReference type="GO" id="GO:0043525">
    <property type="term" value="P:positive regulation of neuron apoptotic process"/>
    <property type="evidence" value="ECO:0007669"/>
    <property type="project" value="TreeGrafter"/>
</dbReference>
<keyword evidence="2" id="KW-1185">Reference proteome</keyword>
<dbReference type="InterPro" id="IPR002398">
    <property type="entry name" value="Pept_C14"/>
</dbReference>
<reference evidence="3" key="1">
    <citation type="submission" date="2025-08" db="UniProtKB">
        <authorList>
            <consortium name="RefSeq"/>
        </authorList>
    </citation>
    <scope>IDENTIFICATION</scope>
    <source>
        <tissue evidence="3">Gonad</tissue>
    </source>
</reference>
<dbReference type="KEGG" id="bbel:109477414"/>
<dbReference type="RefSeq" id="XP_019634235.1">
    <property type="nucleotide sequence ID" value="XM_019778676.1"/>
</dbReference>
<protein>
    <submittedName>
        <fullName evidence="3">Uncharacterized protein LOC109477414</fullName>
    </submittedName>
</protein>
<evidence type="ECO:0000313" key="2">
    <source>
        <dbReference type="Proteomes" id="UP000515135"/>
    </source>
</evidence>
<accession>A0A6P4YY00</accession>
<sequence>MLQLEKDMVAAGISFPALVRDIPGVPEELKYTRTTESVVGPTGGELEIPGFVKLVVPPDVLQQDTMITISTVDVAAILRDPESLNWISGYPWSLGEDACPRELLEQVLFSPAVDVNLHGAQLSGPVEVQTWRPPGSEDIRCFLLKHHDGEGWTDITASTQYQINQNEISISLQSFSPVVTGWAPADAVIASVEDRVRRVVDALSSRTLDCRFAAYINPSPDGDVQFRVVCRDQRVQTDEYHSGFTKCGGNAANFDLFHGDELDITVSVRGGQEDSEEMELRSKLCCDKYGQNVQMWLDRPNGRLVKGKVSVKKVQVPTNRTACQFIFKEEGEILQRNYTRDSTTEESDSTQTTPKELVEPVRGKLALSSITGDSETRRVDVLSTYQRQAGPGDRTDSIALTHALDHLALRASSRLVSIARGSGSKPVVLLISDKYGSSYDDVCTTHRQMAVMLVSQGAVIYSTVLDATEEDKRDATADGVRLIFPTRKEGDIRDPCLDWLTYDHESRYPSLPSNVDFIVGHINTTSRAAKLIKKQRLPGAKLVQVTHEIPEETSHYKGDEKVTSIGEESDSILEDLRHADIIFSVGPLIYDYYRNQTKEQQRPHHEFLPKPSDIFSKMQVNYVNTKTKVVLSIGRVKGAESLKGYDISGKAMGMVIEQLPNTRWRACGVTPEDFKESKQVIQANMEKNKFNFTPLKCATQEELSRELQKAHVVLMPSRAEPFGQVGLEAIAAGIPVLVSNKSGLASFLSSQDPEFDRPIVDITDDHEAASTLAKRIIKILKDGRREFQAAQTLKEKLLASKYWDESHRNFLEAFGL</sequence>
<dbReference type="PANTHER" id="PTHR10454">
    <property type="entry name" value="CASPASE"/>
    <property type="match status" value="1"/>
</dbReference>
<dbReference type="PANTHER" id="PTHR10454:SF248">
    <property type="entry name" value="CASPASE-8-LIKE"/>
    <property type="match status" value="1"/>
</dbReference>
<dbReference type="Proteomes" id="UP000515135">
    <property type="component" value="Unplaced"/>
</dbReference>
<dbReference type="Gene3D" id="2.60.220.30">
    <property type="match status" value="1"/>
</dbReference>
<name>A0A6P4YY00_BRABE</name>
<dbReference type="AlphaFoldDB" id="A0A6P4YY00"/>